<feature type="domain" description="N-acetyltransferase" evidence="1">
    <location>
        <begin position="28"/>
        <end position="173"/>
    </location>
</feature>
<dbReference type="CDD" id="cd04301">
    <property type="entry name" value="NAT_SF"/>
    <property type="match status" value="1"/>
</dbReference>
<evidence type="ECO:0000313" key="2">
    <source>
        <dbReference type="EMBL" id="TCJ05777.1"/>
    </source>
</evidence>
<dbReference type="Gene3D" id="3.40.630.30">
    <property type="match status" value="1"/>
</dbReference>
<accession>A0A4R1B609</accession>
<dbReference type="OrthoDB" id="2921262at2"/>
<dbReference type="GO" id="GO:0016747">
    <property type="term" value="F:acyltransferase activity, transferring groups other than amino-acyl groups"/>
    <property type="evidence" value="ECO:0007669"/>
    <property type="project" value="InterPro"/>
</dbReference>
<dbReference type="STRING" id="1742358.GCA_001439605_03350"/>
<proteinExistence type="predicted"/>
<dbReference type="Pfam" id="PF00583">
    <property type="entry name" value="Acetyltransf_1"/>
    <property type="match status" value="1"/>
</dbReference>
<organism evidence="2 3">
    <name type="scientific">Cytobacillus praedii</name>
    <dbReference type="NCBI Taxonomy" id="1742358"/>
    <lineage>
        <taxon>Bacteria</taxon>
        <taxon>Bacillati</taxon>
        <taxon>Bacillota</taxon>
        <taxon>Bacilli</taxon>
        <taxon>Bacillales</taxon>
        <taxon>Bacillaceae</taxon>
        <taxon>Cytobacillus</taxon>
    </lineage>
</organism>
<gene>
    <name evidence="2" type="ORF">E0Y62_03650</name>
</gene>
<name>A0A4R1B609_9BACI</name>
<dbReference type="AlphaFoldDB" id="A0A4R1B609"/>
<sequence>MRVGRNLKVKIGCLEKYQDIFQRDNINIVLLDKDLDAIERVKNVLIGVNSSYLFPTDNRELLYQYIKKIINNGYNFILADGVQDIGMMSLYANDFVSKTAYTSTIGLIPSHRGGSLIRNLVEFSFEFAKEKGMEKHRAEVHKSNEKWLNFLLRCKFEIESETENDTYIIVKDL</sequence>
<dbReference type="SUPFAM" id="SSF55729">
    <property type="entry name" value="Acyl-CoA N-acyltransferases (Nat)"/>
    <property type="match status" value="1"/>
</dbReference>
<evidence type="ECO:0000259" key="1">
    <source>
        <dbReference type="PROSITE" id="PS51186"/>
    </source>
</evidence>
<dbReference type="EMBL" id="SJTH01000003">
    <property type="protein sequence ID" value="TCJ05777.1"/>
    <property type="molecule type" value="Genomic_DNA"/>
</dbReference>
<protein>
    <submittedName>
        <fullName evidence="2">GNAT family N-acetyltransferase</fullName>
    </submittedName>
</protein>
<dbReference type="Proteomes" id="UP000293846">
    <property type="component" value="Unassembled WGS sequence"/>
</dbReference>
<keyword evidence="3" id="KW-1185">Reference proteome</keyword>
<dbReference type="InterPro" id="IPR016181">
    <property type="entry name" value="Acyl_CoA_acyltransferase"/>
</dbReference>
<dbReference type="PROSITE" id="PS51186">
    <property type="entry name" value="GNAT"/>
    <property type="match status" value="1"/>
</dbReference>
<dbReference type="InterPro" id="IPR000182">
    <property type="entry name" value="GNAT_dom"/>
</dbReference>
<comment type="caution">
    <text evidence="2">The sequence shown here is derived from an EMBL/GenBank/DDBJ whole genome shotgun (WGS) entry which is preliminary data.</text>
</comment>
<keyword evidence="2" id="KW-0808">Transferase</keyword>
<reference evidence="2 3" key="1">
    <citation type="submission" date="2019-03" db="EMBL/GenBank/DDBJ databases">
        <authorList>
            <person name="Jensen L."/>
            <person name="Storgaard J."/>
            <person name="Sulaj E."/>
            <person name="Schramm A."/>
            <person name="Marshall I.P.G."/>
        </authorList>
    </citation>
    <scope>NUCLEOTIDE SEQUENCE [LARGE SCALE GENOMIC DNA]</scope>
    <source>
        <strain evidence="2 3">2017H2G3</strain>
    </source>
</reference>
<evidence type="ECO:0000313" key="3">
    <source>
        <dbReference type="Proteomes" id="UP000293846"/>
    </source>
</evidence>